<dbReference type="PANTHER" id="PTHR27001">
    <property type="entry name" value="OS01G0253100 PROTEIN"/>
    <property type="match status" value="1"/>
</dbReference>
<keyword evidence="2" id="KW-0067">ATP-binding</keyword>
<feature type="domain" description="Protein kinase" evidence="3">
    <location>
        <begin position="22"/>
        <end position="165"/>
    </location>
</feature>
<accession>A0A8H4AJ13</accession>
<dbReference type="EMBL" id="WTPW01000538">
    <property type="protein sequence ID" value="KAF0501372.1"/>
    <property type="molecule type" value="Genomic_DNA"/>
</dbReference>
<dbReference type="InterPro" id="IPR000719">
    <property type="entry name" value="Prot_kinase_dom"/>
</dbReference>
<keyword evidence="4" id="KW-0808">Transferase</keyword>
<dbReference type="AlphaFoldDB" id="A0A8H4AJ13"/>
<dbReference type="GO" id="GO:0005524">
    <property type="term" value="F:ATP binding"/>
    <property type="evidence" value="ECO:0007669"/>
    <property type="project" value="UniProtKB-KW"/>
</dbReference>
<dbReference type="InterPro" id="IPR011009">
    <property type="entry name" value="Kinase-like_dom_sf"/>
</dbReference>
<reference evidence="4 5" key="1">
    <citation type="journal article" date="2019" name="Environ. Microbiol.">
        <title>At the nexus of three kingdoms: the genome of the mycorrhizal fungus Gigaspora margarita provides insights into plant, endobacterial and fungal interactions.</title>
        <authorList>
            <person name="Venice F."/>
            <person name="Ghignone S."/>
            <person name="Salvioli di Fossalunga A."/>
            <person name="Amselem J."/>
            <person name="Novero M."/>
            <person name="Xianan X."/>
            <person name="Sedzielewska Toro K."/>
            <person name="Morin E."/>
            <person name="Lipzen A."/>
            <person name="Grigoriev I.V."/>
            <person name="Henrissat B."/>
            <person name="Martin F.M."/>
            <person name="Bonfante P."/>
        </authorList>
    </citation>
    <scope>NUCLEOTIDE SEQUENCE [LARGE SCALE GENOMIC DNA]</scope>
    <source>
        <strain evidence="4 5">BEG34</strain>
    </source>
</reference>
<name>A0A8H4AJ13_GIGMA</name>
<dbReference type="PROSITE" id="PS50011">
    <property type="entry name" value="PROTEIN_KINASE_DOM"/>
    <property type="match status" value="1"/>
</dbReference>
<dbReference type="Pfam" id="PF00069">
    <property type="entry name" value="Pkinase"/>
    <property type="match status" value="1"/>
</dbReference>
<evidence type="ECO:0000256" key="2">
    <source>
        <dbReference type="ARBA" id="ARBA00022840"/>
    </source>
</evidence>
<dbReference type="GO" id="GO:0004672">
    <property type="term" value="F:protein kinase activity"/>
    <property type="evidence" value="ECO:0007669"/>
    <property type="project" value="InterPro"/>
</dbReference>
<dbReference type="Proteomes" id="UP000439903">
    <property type="component" value="Unassembled WGS sequence"/>
</dbReference>
<dbReference type="OrthoDB" id="10261027at2759"/>
<dbReference type="Gene3D" id="1.10.510.10">
    <property type="entry name" value="Transferase(Phosphotransferase) domain 1"/>
    <property type="match status" value="1"/>
</dbReference>
<protein>
    <submittedName>
        <fullName evidence="4">Kinase-like protein</fullName>
    </submittedName>
</protein>
<evidence type="ECO:0000313" key="4">
    <source>
        <dbReference type="EMBL" id="KAF0501372.1"/>
    </source>
</evidence>
<evidence type="ECO:0000313" key="5">
    <source>
        <dbReference type="Proteomes" id="UP000439903"/>
    </source>
</evidence>
<comment type="caution">
    <text evidence="4">The sequence shown here is derived from an EMBL/GenBank/DDBJ whole genome shotgun (WGS) entry which is preliminary data.</text>
</comment>
<sequence>MSDWFKGAVKHKHIKSFEYEAFENMKLIGEEGFGSVYSAYSKDIDQTIALKRLHHSIVHDNEDSFREFVREIKIITEVDHNINIIRFFGILKDPTESYYMVLQYANNGDLRNYLQNRSSKLDWPTKIEMAKEILSGIKCLHNANIVHRDLVSSFYIYLTMGNFGT</sequence>
<keyword evidence="5" id="KW-1185">Reference proteome</keyword>
<proteinExistence type="predicted"/>
<dbReference type="GO" id="GO:0005886">
    <property type="term" value="C:plasma membrane"/>
    <property type="evidence" value="ECO:0007669"/>
    <property type="project" value="TreeGrafter"/>
</dbReference>
<organism evidence="4 5">
    <name type="scientific">Gigaspora margarita</name>
    <dbReference type="NCBI Taxonomy" id="4874"/>
    <lineage>
        <taxon>Eukaryota</taxon>
        <taxon>Fungi</taxon>
        <taxon>Fungi incertae sedis</taxon>
        <taxon>Mucoromycota</taxon>
        <taxon>Glomeromycotina</taxon>
        <taxon>Glomeromycetes</taxon>
        <taxon>Diversisporales</taxon>
        <taxon>Gigasporaceae</taxon>
        <taxon>Gigaspora</taxon>
    </lineage>
</organism>
<keyword evidence="4" id="KW-0418">Kinase</keyword>
<dbReference type="PANTHER" id="PTHR27001:SF931">
    <property type="entry name" value="OS11G0664100 PROTEIN"/>
    <property type="match status" value="1"/>
</dbReference>
<keyword evidence="1" id="KW-0547">Nucleotide-binding</keyword>
<evidence type="ECO:0000259" key="3">
    <source>
        <dbReference type="PROSITE" id="PS50011"/>
    </source>
</evidence>
<gene>
    <name evidence="4" type="ORF">F8M41_020010</name>
</gene>
<evidence type="ECO:0000256" key="1">
    <source>
        <dbReference type="ARBA" id="ARBA00022741"/>
    </source>
</evidence>
<dbReference type="SUPFAM" id="SSF56112">
    <property type="entry name" value="Protein kinase-like (PK-like)"/>
    <property type="match status" value="1"/>
</dbReference>